<organism evidence="3 4">
    <name type="scientific">Natranaeroarchaeum sulfidigenes</name>
    <dbReference type="NCBI Taxonomy" id="2784880"/>
    <lineage>
        <taxon>Archaea</taxon>
        <taxon>Methanobacteriati</taxon>
        <taxon>Methanobacteriota</taxon>
        <taxon>Stenosarchaea group</taxon>
        <taxon>Halobacteria</taxon>
        <taxon>Halobacteriales</taxon>
        <taxon>Natronoarchaeaceae</taxon>
        <taxon>Natranaeroarchaeum</taxon>
    </lineage>
</organism>
<dbReference type="GeneID" id="70683928"/>
<evidence type="ECO:0000313" key="4">
    <source>
        <dbReference type="Proteomes" id="UP000663586"/>
    </source>
</evidence>
<dbReference type="InterPro" id="IPR040170">
    <property type="entry name" value="Cytosol_ACT"/>
</dbReference>
<evidence type="ECO:0000256" key="1">
    <source>
        <dbReference type="ARBA" id="ARBA00022801"/>
    </source>
</evidence>
<dbReference type="EMBL" id="CP064786">
    <property type="protein sequence ID" value="QSG01775.1"/>
    <property type="molecule type" value="Genomic_DNA"/>
</dbReference>
<keyword evidence="4" id="KW-1185">Reference proteome</keyword>
<dbReference type="GO" id="GO:0005829">
    <property type="term" value="C:cytosol"/>
    <property type="evidence" value="ECO:0007669"/>
    <property type="project" value="TreeGrafter"/>
</dbReference>
<sequence length="149" mass="16740">MPTNLLDSYIENREMVQPNHANSLETAHGGNVVKWMDEVGGMAAMRFAGETCVTARMDRVDFKRPIEVGDTALIEAYVYAAGTSSVRVRVQTYRENPRTAETEQTADSYFIYVAIDEDRNTVEVPDLVVDSEREEQLRQQALAGENGDY</sequence>
<evidence type="ECO:0000259" key="2">
    <source>
        <dbReference type="PROSITE" id="PS51770"/>
    </source>
</evidence>
<dbReference type="KEGG" id="hara:AArcS_0547"/>
<dbReference type="SUPFAM" id="SSF54637">
    <property type="entry name" value="Thioesterase/thiol ester dehydrase-isomerase"/>
    <property type="match status" value="1"/>
</dbReference>
<dbReference type="AlphaFoldDB" id="A0A897MU75"/>
<accession>A0A897MU75</accession>
<name>A0A897MU75_9EURY</name>
<dbReference type="GO" id="GO:0052816">
    <property type="term" value="F:long-chain fatty acyl-CoA hydrolase activity"/>
    <property type="evidence" value="ECO:0007669"/>
    <property type="project" value="TreeGrafter"/>
</dbReference>
<proteinExistence type="predicted"/>
<dbReference type="Gene3D" id="3.10.129.10">
    <property type="entry name" value="Hotdog Thioesterase"/>
    <property type="match status" value="1"/>
</dbReference>
<dbReference type="PANTHER" id="PTHR11049:SF24">
    <property type="entry name" value="CYTOSOLIC ACYL COENZYME A THIOESTER HYDROLASE"/>
    <property type="match status" value="1"/>
</dbReference>
<dbReference type="CDD" id="cd03442">
    <property type="entry name" value="BFIT_BACH"/>
    <property type="match status" value="1"/>
</dbReference>
<dbReference type="RefSeq" id="WP_238478885.1">
    <property type="nucleotide sequence ID" value="NZ_CP064786.1"/>
</dbReference>
<dbReference type="Proteomes" id="UP000663586">
    <property type="component" value="Chromosome"/>
</dbReference>
<feature type="domain" description="HotDog ACOT-type" evidence="2">
    <location>
        <begin position="6"/>
        <end position="118"/>
    </location>
</feature>
<dbReference type="InterPro" id="IPR006683">
    <property type="entry name" value="Thioestr_dom"/>
</dbReference>
<evidence type="ECO:0000313" key="3">
    <source>
        <dbReference type="EMBL" id="QSG01775.1"/>
    </source>
</evidence>
<reference evidence="3" key="1">
    <citation type="submission" date="2020-11" db="EMBL/GenBank/DDBJ databases">
        <title>Carbohydrate-dependent, anaerobic sulfur respiration: A novel catabolism in halophilic archaea.</title>
        <authorList>
            <person name="Sorokin D.Y."/>
            <person name="Messina E."/>
            <person name="Smedile F."/>
            <person name="La Cono V."/>
            <person name="Hallsworth J.E."/>
            <person name="Yakimov M.M."/>
        </authorList>
    </citation>
    <scope>NUCLEOTIDE SEQUENCE</scope>
    <source>
        <strain evidence="3">AArc-S</strain>
    </source>
</reference>
<dbReference type="GO" id="GO:0009062">
    <property type="term" value="P:fatty acid catabolic process"/>
    <property type="evidence" value="ECO:0007669"/>
    <property type="project" value="TreeGrafter"/>
</dbReference>
<dbReference type="GO" id="GO:0006637">
    <property type="term" value="P:acyl-CoA metabolic process"/>
    <property type="evidence" value="ECO:0007669"/>
    <property type="project" value="TreeGrafter"/>
</dbReference>
<gene>
    <name evidence="3" type="ORF">AArcS_0547</name>
</gene>
<dbReference type="InterPro" id="IPR029069">
    <property type="entry name" value="HotDog_dom_sf"/>
</dbReference>
<dbReference type="PANTHER" id="PTHR11049">
    <property type="entry name" value="ACYL COENZYME A THIOESTER HYDROLASE"/>
    <property type="match status" value="1"/>
</dbReference>
<dbReference type="PROSITE" id="PS51770">
    <property type="entry name" value="HOTDOG_ACOT"/>
    <property type="match status" value="1"/>
</dbReference>
<dbReference type="Pfam" id="PF03061">
    <property type="entry name" value="4HBT"/>
    <property type="match status" value="1"/>
</dbReference>
<protein>
    <submittedName>
        <fullName evidence="3">Acyl-CoA hydrolase</fullName>
    </submittedName>
</protein>
<keyword evidence="1 3" id="KW-0378">Hydrolase</keyword>
<dbReference type="InterPro" id="IPR033120">
    <property type="entry name" value="HOTDOG_ACOT"/>
</dbReference>